<feature type="region of interest" description="Disordered" evidence="1">
    <location>
        <begin position="62"/>
        <end position="87"/>
    </location>
</feature>
<name>A0A8C8RPF0_9SAUR</name>
<proteinExistence type="predicted"/>
<sequence length="188" mass="19269">MASGRGSQLGAAGLCLSCLATVLLAVSAATEYWIRLWVLGIVIHQGLWRECQLGSCAPLHSQPGRDTGSPYSEPIVRRPGRSISESSPQPHISCLAGALAGTALVCFMGGSTGETGSRWAWSLAVGWAAVPAAGLAGEHTEGARTGAHGDASFLYAEQPHLFQVSAIARLGGGSNTCTAVLEDGLVQG</sequence>
<dbReference type="Ensembl" id="ENSPCET00000009249.1">
    <property type="protein sequence ID" value="ENSPCEP00000008937.1"/>
    <property type="gene ID" value="ENSPCEG00000007169.1"/>
</dbReference>
<dbReference type="AlphaFoldDB" id="A0A8C8RPF0"/>
<organism evidence="2 3">
    <name type="scientific">Pelusios castaneus</name>
    <name type="common">West African mud turtle</name>
    <dbReference type="NCBI Taxonomy" id="367368"/>
    <lineage>
        <taxon>Eukaryota</taxon>
        <taxon>Metazoa</taxon>
        <taxon>Chordata</taxon>
        <taxon>Craniata</taxon>
        <taxon>Vertebrata</taxon>
        <taxon>Euteleostomi</taxon>
        <taxon>Archelosauria</taxon>
        <taxon>Testudinata</taxon>
        <taxon>Testudines</taxon>
        <taxon>Pleurodira</taxon>
        <taxon>Pelomedusidae</taxon>
        <taxon>Pelusios</taxon>
    </lineage>
</organism>
<accession>A0A8C8RPF0</accession>
<reference evidence="2" key="1">
    <citation type="submission" date="2025-08" db="UniProtKB">
        <authorList>
            <consortium name="Ensembl"/>
        </authorList>
    </citation>
    <scope>IDENTIFICATION</scope>
</reference>
<evidence type="ECO:0000256" key="1">
    <source>
        <dbReference type="SAM" id="MobiDB-lite"/>
    </source>
</evidence>
<dbReference type="Proteomes" id="UP000694393">
    <property type="component" value="Unplaced"/>
</dbReference>
<evidence type="ECO:0000313" key="2">
    <source>
        <dbReference type="Ensembl" id="ENSPCEP00000008937.1"/>
    </source>
</evidence>
<reference evidence="2" key="2">
    <citation type="submission" date="2025-09" db="UniProtKB">
        <authorList>
            <consortium name="Ensembl"/>
        </authorList>
    </citation>
    <scope>IDENTIFICATION</scope>
</reference>
<protein>
    <submittedName>
        <fullName evidence="2">Uncharacterized protein</fullName>
    </submittedName>
</protein>
<dbReference type="Gene3D" id="1.20.140.150">
    <property type="match status" value="1"/>
</dbReference>
<keyword evidence="3" id="KW-1185">Reference proteome</keyword>
<evidence type="ECO:0000313" key="3">
    <source>
        <dbReference type="Proteomes" id="UP000694393"/>
    </source>
</evidence>